<dbReference type="GO" id="GO:0016879">
    <property type="term" value="F:ligase activity, forming carbon-nitrogen bonds"/>
    <property type="evidence" value="ECO:0007669"/>
    <property type="project" value="InterPro"/>
</dbReference>
<protein>
    <recommendedName>
        <fullName evidence="7">tRNA(Ile)-lysidine/2-thiocytidine synthase N-terminal domain-containing protein</fullName>
    </recommendedName>
</protein>
<evidence type="ECO:0000259" key="7">
    <source>
        <dbReference type="Pfam" id="PF01171"/>
    </source>
</evidence>
<keyword evidence="6" id="KW-0812">Transmembrane</keyword>
<dbReference type="Pfam" id="PF01171">
    <property type="entry name" value="ATP_bind_3"/>
    <property type="match status" value="1"/>
</dbReference>
<evidence type="ECO:0000256" key="2">
    <source>
        <dbReference type="ARBA" id="ARBA00022694"/>
    </source>
</evidence>
<sequence length="1212" mass="143516">MLKKDLPFVNVLYLKGRKRKNRRNAKLQIGKQHDYIAFNPVDGGKKGKVLLKERHSNLRNNTQGKEDHGNGGKAQFFKNICALINREHDEKTKELQRLKINNYRLVMDRINCKDVDGYDLYGQQSEDASFEKREITQLVEAYWLAMLRDRCFFSFLKNKKSLIFSVSSGVDSLSLLYSFLFVIYKIVVTIAQKKETNNVSLENEINNVYTYTHEDINRIIYNNNIPNIFFFTSILKKITVLYCNHKTRVECNEEKKFLRDICKRHDLKFKMKILTKSSLHKLRRKEGHNQENIHGNNFLQLARIWRRNSYVDLSNQICKEISTNVNEVKDERREDINATNGGQTDTLERGLLPREPGKKRIKYTYKEYISDVDNCIRKTYKKNIVNILLKGKEQVDGVADMISNQGADGADSYRYFKQNRTRGSGKIKSVVFIGHHNNDNNETVLFQFFRGVFIKNLKGIKFLTHFKNCLLYRPFLKLSKISLYNYMISINKKWMFDLSNDKLSISRNFLRNVVIPNISLVLKNKRDIKNSLDTFSKKSYMDIISESQINYNKEFPIKNAEKNKMVIEHIRELQNYHVYIYPSLDKRLKNLMSQINSIEKHLTYYSNMFKTYIMNKYYGYRDNNSNDGTIFMDEYTKMQDKIYNSFFFEKNMNNLITINRIMYQNNVFLKIFNFLEFLLLPSKLVRIEVLYDLILKYTNVRLTYSHIERVYESIFSFVTNYLNGDGNRKRTPLSCSSFPFLEGKYMGGENHNPGARGEHVHESTEIRQRQGEKQKYRVININRSNKILVNNYLFRIFNRSDEERNTLNSSLRQYTEKSSIVYIYDDISVKVTRMNIKNIHIDGLKNSYLLIKKRKKKKKEKFHIHIRYLRKEDYIYYEKKMIKATKFLAIRNIPYIYKYALPVVEIANFKKNSILFFFLFQELKNEYFSVRQSVHKKNAKNYFIYNFPHPIRVSRIAIYIKLAKMKESEESKKEEEEGELHEIYINNIANKLANILHITNVSMKENIEMKNNVAYAKFINDMKSYCVNIIQAVNNINSNFYNMTCLPVHAIPRNPYNNTQDVNTITTNISVSDSTDKIKENKELLNHFENKYKKSDFNKIVKHIEIFNDNTFSALTNLDHIKVPIKYDEVKTYGNVLSERLKNKEKDFEHLELCNTHYRCVNASGRVCVFVYMCTLEARYTGVLAAYAPNGVLFSILDIRLKKKKKKKKDQM</sequence>
<feature type="region of interest" description="Disordered" evidence="5">
    <location>
        <begin position="332"/>
        <end position="351"/>
    </location>
</feature>
<dbReference type="Proteomes" id="UP000078560">
    <property type="component" value="Unassembled WGS sequence"/>
</dbReference>
<evidence type="ECO:0000256" key="4">
    <source>
        <dbReference type="ARBA" id="ARBA00022840"/>
    </source>
</evidence>
<keyword evidence="6" id="KW-1133">Transmembrane helix</keyword>
<keyword evidence="3" id="KW-0547">Nucleotide-binding</keyword>
<feature type="compositionally biased region" description="Basic and acidic residues" evidence="5">
    <location>
        <begin position="756"/>
        <end position="771"/>
    </location>
</feature>
<evidence type="ECO:0000313" key="9">
    <source>
        <dbReference type="Proteomes" id="UP000078560"/>
    </source>
</evidence>
<feature type="region of interest" description="Disordered" evidence="5">
    <location>
        <begin position="752"/>
        <end position="771"/>
    </location>
</feature>
<evidence type="ECO:0000313" key="8">
    <source>
        <dbReference type="EMBL" id="SBS80264.1"/>
    </source>
</evidence>
<dbReference type="SUPFAM" id="SSF52402">
    <property type="entry name" value="Adenine nucleotide alpha hydrolases-like"/>
    <property type="match status" value="2"/>
</dbReference>
<dbReference type="PANTHER" id="PTHR43033:SF1">
    <property type="entry name" value="TRNA(ILE)-LYSIDINE SYNTHASE-RELATED"/>
    <property type="match status" value="1"/>
</dbReference>
<keyword evidence="2" id="KW-0819">tRNA processing</keyword>
<dbReference type="EMBL" id="FLQU01000058">
    <property type="protein sequence ID" value="SBS80264.1"/>
    <property type="molecule type" value="Genomic_DNA"/>
</dbReference>
<feature type="transmembrane region" description="Helical" evidence="6">
    <location>
        <begin position="1180"/>
        <end position="1199"/>
    </location>
</feature>
<keyword evidence="6" id="KW-0472">Membrane</keyword>
<dbReference type="Gene3D" id="3.40.50.620">
    <property type="entry name" value="HUPs"/>
    <property type="match status" value="2"/>
</dbReference>
<evidence type="ECO:0000256" key="3">
    <source>
        <dbReference type="ARBA" id="ARBA00022741"/>
    </source>
</evidence>
<reference evidence="9" key="1">
    <citation type="submission" date="2016-05" db="EMBL/GenBank/DDBJ databases">
        <authorList>
            <person name="Naeem Raeece"/>
        </authorList>
    </citation>
    <scope>NUCLEOTIDE SEQUENCE [LARGE SCALE GENOMIC DNA]</scope>
</reference>
<evidence type="ECO:0000256" key="6">
    <source>
        <dbReference type="SAM" id="Phobius"/>
    </source>
</evidence>
<evidence type="ECO:0000256" key="1">
    <source>
        <dbReference type="ARBA" id="ARBA00022598"/>
    </source>
</evidence>
<dbReference type="InterPro" id="IPR012094">
    <property type="entry name" value="tRNA_Ile_lys_synt"/>
</dbReference>
<dbReference type="InterPro" id="IPR014729">
    <property type="entry name" value="Rossmann-like_a/b/a_fold"/>
</dbReference>
<dbReference type="GO" id="GO:0005524">
    <property type="term" value="F:ATP binding"/>
    <property type="evidence" value="ECO:0007669"/>
    <property type="project" value="UniProtKB-KW"/>
</dbReference>
<dbReference type="PANTHER" id="PTHR43033">
    <property type="entry name" value="TRNA(ILE)-LYSIDINE SYNTHASE-RELATED"/>
    <property type="match status" value="1"/>
</dbReference>
<keyword evidence="1" id="KW-0436">Ligase</keyword>
<keyword evidence="4" id="KW-0067">ATP-binding</keyword>
<proteinExistence type="inferred from homology"/>
<gene>
    <name evidence="8" type="ORF">POVCU2_0004530</name>
</gene>
<dbReference type="AlphaFoldDB" id="A0A1A8VLX7"/>
<dbReference type="HAMAP" id="MF_01161">
    <property type="entry name" value="tRNA_Ile_lys_synt"/>
    <property type="match status" value="1"/>
</dbReference>
<dbReference type="GO" id="GO:0008033">
    <property type="term" value="P:tRNA processing"/>
    <property type="evidence" value="ECO:0007669"/>
    <property type="project" value="UniProtKB-KW"/>
</dbReference>
<name>A0A1A8VLX7_PLAOA</name>
<evidence type="ECO:0000256" key="5">
    <source>
        <dbReference type="SAM" id="MobiDB-lite"/>
    </source>
</evidence>
<dbReference type="InterPro" id="IPR011063">
    <property type="entry name" value="TilS/TtcA_N"/>
</dbReference>
<organism evidence="8 9">
    <name type="scientific">Plasmodium ovale curtisi</name>
    <dbReference type="NCBI Taxonomy" id="864141"/>
    <lineage>
        <taxon>Eukaryota</taxon>
        <taxon>Sar</taxon>
        <taxon>Alveolata</taxon>
        <taxon>Apicomplexa</taxon>
        <taxon>Aconoidasida</taxon>
        <taxon>Haemosporida</taxon>
        <taxon>Plasmodiidae</taxon>
        <taxon>Plasmodium</taxon>
        <taxon>Plasmodium (Plasmodium)</taxon>
    </lineage>
</organism>
<accession>A0A1A8VLX7</accession>
<feature type="domain" description="tRNA(Ile)-lysidine/2-thiocytidine synthase N-terminal" evidence="7">
    <location>
        <begin position="428"/>
        <end position="512"/>
    </location>
</feature>